<feature type="domain" description="Amino acid transporter transmembrane" evidence="6">
    <location>
        <begin position="12"/>
        <end position="444"/>
    </location>
</feature>
<evidence type="ECO:0000259" key="6">
    <source>
        <dbReference type="Pfam" id="PF01490"/>
    </source>
</evidence>
<feature type="transmembrane region" description="Helical" evidence="5">
    <location>
        <begin position="149"/>
        <end position="168"/>
    </location>
</feature>
<dbReference type="GO" id="GO:0015179">
    <property type="term" value="F:L-amino acid transmembrane transporter activity"/>
    <property type="evidence" value="ECO:0007669"/>
    <property type="project" value="TreeGrafter"/>
</dbReference>
<evidence type="ECO:0000256" key="4">
    <source>
        <dbReference type="ARBA" id="ARBA00023136"/>
    </source>
</evidence>
<keyword evidence="2 5" id="KW-0812">Transmembrane</keyword>
<protein>
    <submittedName>
        <fullName evidence="7">Amino Acid/Auxin Permease (AAAP) Family</fullName>
    </submittedName>
</protein>
<sequence length="481" mass="51766">MVKLPLTLEDFKACFSIWCFMIGVGTLGMPGSYARAGYVWTTLAMIFMAFGNAYGAICLSKVMLVAPKSVKTYGDIGGWVLGPIGRYVTLFFQMCVCLLIPIAFLILGGSLLVVLFPNSFADTTWIILMGIMLLPVTLIPTLKEGATIAAVGALATVLADSISVYLIVTNMNDQSGDLSPPKPVVTLSSVASVFGNLNMAFGCGLVIPSIQLEHSNPAHMQRVITVALSAIFVFFASIAIAGDWTVGCQIPGNLLFAVNDTKLGFTANRGYVVLAFLFMQLHVTIAFAIVAYPALFNGERLFLGLHKDIDAPLSSPAVDEEGKGTSFVAAGTPNLEQSTAVVTKIEVGEDRVIADYQAPGAYLKASLLRVAVVVIMIVVALVWKDNFNDLVDFVGASAVAMTCMILPMIYHLKVNHATMGLLEKVVALVYIVVTSILAVYVTYTTGKTLFAPGDADPTILFSYCPEKYQRVVYTNRTYYKL</sequence>
<evidence type="ECO:0000256" key="1">
    <source>
        <dbReference type="ARBA" id="ARBA00004141"/>
    </source>
</evidence>
<dbReference type="InterPro" id="IPR013057">
    <property type="entry name" value="AA_transpt_TM"/>
</dbReference>
<organism evidence="7 8">
    <name type="scientific">Thraustotheca clavata</name>
    <dbReference type="NCBI Taxonomy" id="74557"/>
    <lineage>
        <taxon>Eukaryota</taxon>
        <taxon>Sar</taxon>
        <taxon>Stramenopiles</taxon>
        <taxon>Oomycota</taxon>
        <taxon>Saprolegniomycetes</taxon>
        <taxon>Saprolegniales</taxon>
        <taxon>Achlyaceae</taxon>
        <taxon>Thraustotheca</taxon>
    </lineage>
</organism>
<proteinExistence type="predicted"/>
<dbReference type="Pfam" id="PF01490">
    <property type="entry name" value="Aa_trans"/>
    <property type="match status" value="1"/>
</dbReference>
<keyword evidence="3 5" id="KW-1133">Transmembrane helix</keyword>
<feature type="transmembrane region" description="Helical" evidence="5">
    <location>
        <begin position="123"/>
        <end position="142"/>
    </location>
</feature>
<dbReference type="OrthoDB" id="40134at2759"/>
<evidence type="ECO:0000256" key="5">
    <source>
        <dbReference type="SAM" id="Phobius"/>
    </source>
</evidence>
<feature type="transmembrane region" description="Helical" evidence="5">
    <location>
        <begin position="87"/>
        <end position="117"/>
    </location>
</feature>
<reference evidence="7 8" key="1">
    <citation type="journal article" date="2014" name="Genome Biol. Evol.">
        <title>The secreted proteins of Achlya hypogyna and Thraustotheca clavata identify the ancestral oomycete secretome and reveal gene acquisitions by horizontal gene transfer.</title>
        <authorList>
            <person name="Misner I."/>
            <person name="Blouin N."/>
            <person name="Leonard G."/>
            <person name="Richards T.A."/>
            <person name="Lane C.E."/>
        </authorList>
    </citation>
    <scope>NUCLEOTIDE SEQUENCE [LARGE SCALE GENOMIC DNA]</scope>
    <source>
        <strain evidence="7 8">ATCC 34112</strain>
    </source>
</reference>
<evidence type="ECO:0000313" key="8">
    <source>
        <dbReference type="Proteomes" id="UP000243217"/>
    </source>
</evidence>
<feature type="transmembrane region" description="Helical" evidence="5">
    <location>
        <begin position="188"/>
        <end position="210"/>
    </location>
</feature>
<feature type="transmembrane region" description="Helical" evidence="5">
    <location>
        <begin position="271"/>
        <end position="295"/>
    </location>
</feature>
<feature type="transmembrane region" description="Helical" evidence="5">
    <location>
        <begin position="366"/>
        <end position="384"/>
    </location>
</feature>
<comment type="subcellular location">
    <subcellularLocation>
        <location evidence="1">Membrane</location>
        <topology evidence="1">Multi-pass membrane protein</topology>
    </subcellularLocation>
</comment>
<evidence type="ECO:0000256" key="2">
    <source>
        <dbReference type="ARBA" id="ARBA00022692"/>
    </source>
</evidence>
<accession>A0A1V9Y7Z8</accession>
<dbReference type="AlphaFoldDB" id="A0A1V9Y7Z8"/>
<dbReference type="GO" id="GO:0005774">
    <property type="term" value="C:vacuolar membrane"/>
    <property type="evidence" value="ECO:0007669"/>
    <property type="project" value="TreeGrafter"/>
</dbReference>
<feature type="transmembrane region" description="Helical" evidence="5">
    <location>
        <begin position="12"/>
        <end position="33"/>
    </location>
</feature>
<feature type="transmembrane region" description="Helical" evidence="5">
    <location>
        <begin position="222"/>
        <end position="242"/>
    </location>
</feature>
<dbReference type="PANTHER" id="PTHR22950">
    <property type="entry name" value="AMINO ACID TRANSPORTER"/>
    <property type="match status" value="1"/>
</dbReference>
<dbReference type="PANTHER" id="PTHR22950:SF349">
    <property type="entry name" value="AMINO ACID TRANSPORTER TRANSMEMBRANE DOMAIN-CONTAINING PROTEIN"/>
    <property type="match status" value="1"/>
</dbReference>
<evidence type="ECO:0000256" key="3">
    <source>
        <dbReference type="ARBA" id="ARBA00022989"/>
    </source>
</evidence>
<keyword evidence="4 5" id="KW-0472">Membrane</keyword>
<dbReference type="EMBL" id="JNBS01004884">
    <property type="protein sequence ID" value="OQR81851.1"/>
    <property type="molecule type" value="Genomic_DNA"/>
</dbReference>
<comment type="caution">
    <text evidence="7">The sequence shown here is derived from an EMBL/GenBank/DDBJ whole genome shotgun (WGS) entry which is preliminary data.</text>
</comment>
<gene>
    <name evidence="7" type="ORF">THRCLA_11346</name>
</gene>
<name>A0A1V9Y7Z8_9STRA</name>
<feature type="transmembrane region" description="Helical" evidence="5">
    <location>
        <begin position="390"/>
        <end position="409"/>
    </location>
</feature>
<feature type="transmembrane region" description="Helical" evidence="5">
    <location>
        <begin position="421"/>
        <end position="443"/>
    </location>
</feature>
<dbReference type="Proteomes" id="UP000243217">
    <property type="component" value="Unassembled WGS sequence"/>
</dbReference>
<evidence type="ECO:0000313" key="7">
    <source>
        <dbReference type="EMBL" id="OQR81851.1"/>
    </source>
</evidence>
<feature type="transmembrane region" description="Helical" evidence="5">
    <location>
        <begin position="39"/>
        <end position="66"/>
    </location>
</feature>
<keyword evidence="8" id="KW-1185">Reference proteome</keyword>
<dbReference type="STRING" id="74557.A0A1V9Y7Z8"/>